<gene>
    <name evidence="2" type="ORF">B0T20DRAFT_391293</name>
</gene>
<reference evidence="2" key="1">
    <citation type="journal article" date="2023" name="Mol. Phylogenet. Evol.">
        <title>Genome-scale phylogeny and comparative genomics of the fungal order Sordariales.</title>
        <authorList>
            <person name="Hensen N."/>
            <person name="Bonometti L."/>
            <person name="Westerberg I."/>
            <person name="Brannstrom I.O."/>
            <person name="Guillou S."/>
            <person name="Cros-Aarteil S."/>
            <person name="Calhoun S."/>
            <person name="Haridas S."/>
            <person name="Kuo A."/>
            <person name="Mondo S."/>
            <person name="Pangilinan J."/>
            <person name="Riley R."/>
            <person name="LaButti K."/>
            <person name="Andreopoulos B."/>
            <person name="Lipzen A."/>
            <person name="Chen C."/>
            <person name="Yan M."/>
            <person name="Daum C."/>
            <person name="Ng V."/>
            <person name="Clum A."/>
            <person name="Steindorff A."/>
            <person name="Ohm R.A."/>
            <person name="Martin F."/>
            <person name="Silar P."/>
            <person name="Natvig D.O."/>
            <person name="Lalanne C."/>
            <person name="Gautier V."/>
            <person name="Ament-Velasquez S.L."/>
            <person name="Kruys A."/>
            <person name="Hutchinson M.I."/>
            <person name="Powell A.J."/>
            <person name="Barry K."/>
            <person name="Miller A.N."/>
            <person name="Grigoriev I.V."/>
            <person name="Debuchy R."/>
            <person name="Gladieux P."/>
            <person name="Hiltunen Thoren M."/>
            <person name="Johannesson H."/>
        </authorList>
    </citation>
    <scope>NUCLEOTIDE SEQUENCE</scope>
    <source>
        <strain evidence="2">FGSC 1904</strain>
    </source>
</reference>
<accession>A0AAE0UD43</accession>
<feature type="region of interest" description="Disordered" evidence="1">
    <location>
        <begin position="272"/>
        <end position="295"/>
    </location>
</feature>
<dbReference type="AlphaFoldDB" id="A0AAE0UD43"/>
<protein>
    <submittedName>
        <fullName evidence="2">Uncharacterized protein</fullName>
    </submittedName>
</protein>
<proteinExistence type="predicted"/>
<name>A0AAE0UD43_SORBR</name>
<dbReference type="EMBL" id="JAUTDP010000004">
    <property type="protein sequence ID" value="KAK3399727.1"/>
    <property type="molecule type" value="Genomic_DNA"/>
</dbReference>
<evidence type="ECO:0000313" key="3">
    <source>
        <dbReference type="Proteomes" id="UP001281003"/>
    </source>
</evidence>
<keyword evidence="3" id="KW-1185">Reference proteome</keyword>
<dbReference type="Proteomes" id="UP001281003">
    <property type="component" value="Unassembled WGS sequence"/>
</dbReference>
<evidence type="ECO:0000313" key="2">
    <source>
        <dbReference type="EMBL" id="KAK3399727.1"/>
    </source>
</evidence>
<sequence>MPPRLPHPSFVVAAALPAQPQLFAGSIRQYLGLEQKKNAEPNPTTPQAPPPRLERRQRRDRLRQRQEVKALAALANSLSRELRSRVLWRAFAPLSIFTHDLKIPEGLLINHGSQSRKLTHGTLVPGNGLRWHYDALLPKGPADQAILFCRAHRNHAILESLTELLEEDMQGKPPVLIPPLAALQFGQQASITKTSTPKKTMSLASEKRGRRPTSARCLRSILPSVPHTTLADISYDQLNRGTAAAAPAEFFIPQPPLQKHCAAPRRETRCPALGHLSDRSRDCPRGLPYGATPTKPDHQMYVSDMAKLINLAAGIFSRFPP</sequence>
<evidence type="ECO:0000256" key="1">
    <source>
        <dbReference type="SAM" id="MobiDB-lite"/>
    </source>
</evidence>
<feature type="region of interest" description="Disordered" evidence="1">
    <location>
        <begin position="34"/>
        <end position="64"/>
    </location>
</feature>
<organism evidence="2 3">
    <name type="scientific">Sordaria brevicollis</name>
    <dbReference type="NCBI Taxonomy" id="83679"/>
    <lineage>
        <taxon>Eukaryota</taxon>
        <taxon>Fungi</taxon>
        <taxon>Dikarya</taxon>
        <taxon>Ascomycota</taxon>
        <taxon>Pezizomycotina</taxon>
        <taxon>Sordariomycetes</taxon>
        <taxon>Sordariomycetidae</taxon>
        <taxon>Sordariales</taxon>
        <taxon>Sordariaceae</taxon>
        <taxon>Sordaria</taxon>
    </lineage>
</organism>
<comment type="caution">
    <text evidence="2">The sequence shown here is derived from an EMBL/GenBank/DDBJ whole genome shotgun (WGS) entry which is preliminary data.</text>
</comment>
<reference evidence="2" key="2">
    <citation type="submission" date="2023-07" db="EMBL/GenBank/DDBJ databases">
        <authorList>
            <consortium name="Lawrence Berkeley National Laboratory"/>
            <person name="Haridas S."/>
            <person name="Hensen N."/>
            <person name="Bonometti L."/>
            <person name="Westerberg I."/>
            <person name="Brannstrom I.O."/>
            <person name="Guillou S."/>
            <person name="Cros-Aarteil S."/>
            <person name="Calhoun S."/>
            <person name="Kuo A."/>
            <person name="Mondo S."/>
            <person name="Pangilinan J."/>
            <person name="Riley R."/>
            <person name="LaButti K."/>
            <person name="Andreopoulos B."/>
            <person name="Lipzen A."/>
            <person name="Chen C."/>
            <person name="Yanf M."/>
            <person name="Daum C."/>
            <person name="Ng V."/>
            <person name="Clum A."/>
            <person name="Steindorff A."/>
            <person name="Ohm R."/>
            <person name="Martin F."/>
            <person name="Silar P."/>
            <person name="Natvig D."/>
            <person name="Lalanne C."/>
            <person name="Gautier V."/>
            <person name="Ament-velasquez S.L."/>
            <person name="Kruys A."/>
            <person name="Hutchinson M.I."/>
            <person name="Powell A.J."/>
            <person name="Barry K."/>
            <person name="Miller A.N."/>
            <person name="Grigoriev I.V."/>
            <person name="Debuchy R."/>
            <person name="Gladieux P."/>
            <person name="Thoren M.H."/>
            <person name="Johannesson H."/>
        </authorList>
    </citation>
    <scope>NUCLEOTIDE SEQUENCE</scope>
    <source>
        <strain evidence="2">FGSC 1904</strain>
    </source>
</reference>